<evidence type="ECO:0000313" key="2">
    <source>
        <dbReference type="Proteomes" id="UP000029121"/>
    </source>
</evidence>
<proteinExistence type="predicted"/>
<gene>
    <name evidence="1" type="ORF">CARUB_v10024457mg</name>
</gene>
<name>R0HVX8_9BRAS</name>
<organism evidence="1 2">
    <name type="scientific">Capsella rubella</name>
    <dbReference type="NCBI Taxonomy" id="81985"/>
    <lineage>
        <taxon>Eukaryota</taxon>
        <taxon>Viridiplantae</taxon>
        <taxon>Streptophyta</taxon>
        <taxon>Embryophyta</taxon>
        <taxon>Tracheophyta</taxon>
        <taxon>Spermatophyta</taxon>
        <taxon>Magnoliopsida</taxon>
        <taxon>eudicotyledons</taxon>
        <taxon>Gunneridae</taxon>
        <taxon>Pentapetalae</taxon>
        <taxon>rosids</taxon>
        <taxon>malvids</taxon>
        <taxon>Brassicales</taxon>
        <taxon>Brassicaceae</taxon>
        <taxon>Camelineae</taxon>
        <taxon>Capsella</taxon>
    </lineage>
</organism>
<evidence type="ECO:0000313" key="1">
    <source>
        <dbReference type="EMBL" id="EOA28263.1"/>
    </source>
</evidence>
<sequence>MNTGRFIWIAAVVKTLGRRKTQNKTENKIDLLQQFRDWASVIVKIRFKRIWAKSQVSITMLKQSYTLYYCPSK</sequence>
<reference evidence="2" key="1">
    <citation type="journal article" date="2013" name="Nat. Genet.">
        <title>The Capsella rubella genome and the genomic consequences of rapid mating system evolution.</title>
        <authorList>
            <person name="Slotte T."/>
            <person name="Hazzouri K.M."/>
            <person name="Agren J.A."/>
            <person name="Koenig D."/>
            <person name="Maumus F."/>
            <person name="Guo Y.L."/>
            <person name="Steige K."/>
            <person name="Platts A.E."/>
            <person name="Escobar J.S."/>
            <person name="Newman L.K."/>
            <person name="Wang W."/>
            <person name="Mandakova T."/>
            <person name="Vello E."/>
            <person name="Smith L.M."/>
            <person name="Henz S.R."/>
            <person name="Steffen J."/>
            <person name="Takuno S."/>
            <person name="Brandvain Y."/>
            <person name="Coop G."/>
            <person name="Andolfatto P."/>
            <person name="Hu T.T."/>
            <person name="Blanchette M."/>
            <person name="Clark R.M."/>
            <person name="Quesneville H."/>
            <person name="Nordborg M."/>
            <person name="Gaut B.S."/>
            <person name="Lysak M.A."/>
            <person name="Jenkins J."/>
            <person name="Grimwood J."/>
            <person name="Chapman J."/>
            <person name="Prochnik S."/>
            <person name="Shu S."/>
            <person name="Rokhsar D."/>
            <person name="Schmutz J."/>
            <person name="Weigel D."/>
            <person name="Wright S.I."/>
        </authorList>
    </citation>
    <scope>NUCLEOTIDE SEQUENCE [LARGE SCALE GENOMIC DNA]</scope>
    <source>
        <strain evidence="2">cv. Monte Gargano</strain>
    </source>
</reference>
<dbReference type="Proteomes" id="UP000029121">
    <property type="component" value="Unassembled WGS sequence"/>
</dbReference>
<dbReference type="AlphaFoldDB" id="R0HVX8"/>
<dbReference type="EMBL" id="KB870808">
    <property type="protein sequence ID" value="EOA28263.1"/>
    <property type="molecule type" value="Genomic_DNA"/>
</dbReference>
<protein>
    <submittedName>
        <fullName evidence="1">Uncharacterized protein</fullName>
    </submittedName>
</protein>
<accession>R0HVX8</accession>
<keyword evidence="2" id="KW-1185">Reference proteome</keyword>